<dbReference type="PANTHER" id="PTHR14614:SF164">
    <property type="entry name" value="HISTONE-ARGININE METHYLTRANSFERASE METTL23"/>
    <property type="match status" value="1"/>
</dbReference>
<dbReference type="OrthoDB" id="413520at2759"/>
<dbReference type="InterPro" id="IPR019410">
    <property type="entry name" value="Methyltransf_16"/>
</dbReference>
<dbReference type="Pfam" id="PF05175">
    <property type="entry name" value="MTS"/>
    <property type="match status" value="1"/>
</dbReference>
<keyword evidence="8" id="KW-1185">Reference proteome</keyword>
<proteinExistence type="inferred from homology"/>
<dbReference type="OMA" id="WCRIWPS"/>
<feature type="domain" description="Methyltransferase small" evidence="6">
    <location>
        <begin position="132"/>
        <end position="195"/>
    </location>
</feature>
<accession>A0A0U9HJQ4</accession>
<evidence type="ECO:0000259" key="6">
    <source>
        <dbReference type="Pfam" id="PF05175"/>
    </source>
</evidence>
<reference evidence="7 8" key="1">
    <citation type="journal article" date="2014" name="Nat. Commun.">
        <title>Klebsormidium flaccidum genome reveals primary factors for plant terrestrial adaptation.</title>
        <authorList>
            <person name="Hori K."/>
            <person name="Maruyama F."/>
            <person name="Fujisawa T."/>
            <person name="Togashi T."/>
            <person name="Yamamoto N."/>
            <person name="Seo M."/>
            <person name="Sato S."/>
            <person name="Yamada T."/>
            <person name="Mori H."/>
            <person name="Tajima N."/>
            <person name="Moriyama T."/>
            <person name="Ikeuchi M."/>
            <person name="Watanabe M."/>
            <person name="Wada H."/>
            <person name="Kobayashi K."/>
            <person name="Saito M."/>
            <person name="Masuda T."/>
            <person name="Sasaki-Sekimoto Y."/>
            <person name="Mashiguchi K."/>
            <person name="Awai K."/>
            <person name="Shimojima M."/>
            <person name="Masuda S."/>
            <person name="Iwai M."/>
            <person name="Nobusawa T."/>
            <person name="Narise T."/>
            <person name="Kondo S."/>
            <person name="Saito H."/>
            <person name="Sato R."/>
            <person name="Murakawa M."/>
            <person name="Ihara Y."/>
            <person name="Oshima-Yamada Y."/>
            <person name="Ohtaka K."/>
            <person name="Satoh M."/>
            <person name="Sonobe K."/>
            <person name="Ishii M."/>
            <person name="Ohtani R."/>
            <person name="Kanamori-Sato M."/>
            <person name="Honoki R."/>
            <person name="Miyazaki D."/>
            <person name="Mochizuki H."/>
            <person name="Umetsu J."/>
            <person name="Higashi K."/>
            <person name="Shibata D."/>
            <person name="Kamiya Y."/>
            <person name="Sato N."/>
            <person name="Nakamura Y."/>
            <person name="Tabata S."/>
            <person name="Ida S."/>
            <person name="Kurokawa K."/>
            <person name="Ohta H."/>
        </authorList>
    </citation>
    <scope>NUCLEOTIDE SEQUENCE [LARGE SCALE GENOMIC DNA]</scope>
    <source>
        <strain evidence="7 8">NIES-2285</strain>
    </source>
</reference>
<dbReference type="STRING" id="105231.A0A0U9HJQ4"/>
<evidence type="ECO:0000256" key="5">
    <source>
        <dbReference type="SAM" id="MobiDB-lite"/>
    </source>
</evidence>
<dbReference type="AlphaFoldDB" id="A0A0U9HJQ4"/>
<keyword evidence="3" id="KW-0949">S-adenosyl-L-methionine</keyword>
<feature type="compositionally biased region" description="Basic and acidic residues" evidence="5">
    <location>
        <begin position="226"/>
        <end position="239"/>
    </location>
</feature>
<dbReference type="GO" id="GO:0008168">
    <property type="term" value="F:methyltransferase activity"/>
    <property type="evidence" value="ECO:0007669"/>
    <property type="project" value="UniProtKB-KW"/>
</dbReference>
<feature type="compositionally biased region" description="Gly residues" evidence="5">
    <location>
        <begin position="254"/>
        <end position="263"/>
    </location>
</feature>
<evidence type="ECO:0000313" key="7">
    <source>
        <dbReference type="EMBL" id="GAQ82034.1"/>
    </source>
</evidence>
<evidence type="ECO:0000256" key="2">
    <source>
        <dbReference type="ARBA" id="ARBA00022679"/>
    </source>
</evidence>
<name>A0A0U9HJQ4_KLENI</name>
<gene>
    <name evidence="7" type="ORF">KFL_000980210</name>
</gene>
<feature type="region of interest" description="Disordered" evidence="5">
    <location>
        <begin position="218"/>
        <end position="263"/>
    </location>
</feature>
<organism evidence="7 8">
    <name type="scientific">Klebsormidium nitens</name>
    <name type="common">Green alga</name>
    <name type="synonym">Ulothrix nitens</name>
    <dbReference type="NCBI Taxonomy" id="105231"/>
    <lineage>
        <taxon>Eukaryota</taxon>
        <taxon>Viridiplantae</taxon>
        <taxon>Streptophyta</taxon>
        <taxon>Klebsormidiophyceae</taxon>
        <taxon>Klebsormidiales</taxon>
        <taxon>Klebsormidiaceae</taxon>
        <taxon>Klebsormidium</taxon>
    </lineage>
</organism>
<evidence type="ECO:0000313" key="8">
    <source>
        <dbReference type="Proteomes" id="UP000054558"/>
    </source>
</evidence>
<evidence type="ECO:0000256" key="1">
    <source>
        <dbReference type="ARBA" id="ARBA00022603"/>
    </source>
</evidence>
<protein>
    <recommendedName>
        <fullName evidence="6">Methyltransferase small domain-containing protein</fullName>
    </recommendedName>
</protein>
<dbReference type="PANTHER" id="PTHR14614">
    <property type="entry name" value="HEPATOCELLULAR CARCINOMA-ASSOCIATED ANTIGEN"/>
    <property type="match status" value="1"/>
</dbReference>
<dbReference type="Gene3D" id="3.40.50.150">
    <property type="entry name" value="Vaccinia Virus protein VP39"/>
    <property type="match status" value="1"/>
</dbReference>
<comment type="similarity">
    <text evidence="4">Belongs to the methyltransferase superfamily. METTL23 family.</text>
</comment>
<dbReference type="EMBL" id="DF237047">
    <property type="protein sequence ID" value="GAQ82034.1"/>
    <property type="molecule type" value="Genomic_DNA"/>
</dbReference>
<evidence type="ECO:0000256" key="3">
    <source>
        <dbReference type="ARBA" id="ARBA00022691"/>
    </source>
</evidence>
<dbReference type="InterPro" id="IPR007848">
    <property type="entry name" value="Small_mtfrase_dom"/>
</dbReference>
<dbReference type="InterPro" id="IPR029063">
    <property type="entry name" value="SAM-dependent_MTases_sf"/>
</dbReference>
<keyword evidence="1" id="KW-0489">Methyltransferase</keyword>
<sequence length="378" mass="40603">MRSFVETSCVNDTGLRPLKPSPFQYHHSGSAGSLEPIPIKAGNSTRRLSVSSQALSGGSEVVQGCLQAESLGGDDQVEFQELEIEKVEIAVAGRTFTIVQPTAMDQVLDMYIEQDRLDRDPYWCRLWPSALALVEEITTRPELVKGRSVCDLGAGLGLGGLAAALAGAREVVLYDREPLALACALMTARANGVDVGTFGAFHHSLPFSDSLLTSLWSFSEPSGDEPEGREKGGGSEGELRTGSVSGESSRKGENSGGGPGKAGVGPVLRAELFDWSDKSRSRAVFDVVLACDVLYEKTSVPKVADVLPTLLKDGTHSQAIISDPTDRCPGNRARFVELLEGREAGQPEPRRKLSLLHSSRRTPFMDGEKHNVELLHFG</sequence>
<dbReference type="SUPFAM" id="SSF53335">
    <property type="entry name" value="S-adenosyl-L-methionine-dependent methyltransferases"/>
    <property type="match status" value="1"/>
</dbReference>
<keyword evidence="2" id="KW-0808">Transferase</keyword>
<dbReference type="Proteomes" id="UP000054558">
    <property type="component" value="Unassembled WGS sequence"/>
</dbReference>
<dbReference type="GO" id="GO:0032259">
    <property type="term" value="P:methylation"/>
    <property type="evidence" value="ECO:0007669"/>
    <property type="project" value="UniProtKB-KW"/>
</dbReference>
<evidence type="ECO:0000256" key="4">
    <source>
        <dbReference type="ARBA" id="ARBA00043988"/>
    </source>
</evidence>